<evidence type="ECO:0000256" key="4">
    <source>
        <dbReference type="ARBA" id="ARBA00022737"/>
    </source>
</evidence>
<keyword evidence="3" id="KW-0963">Cytoplasm</keyword>
<dbReference type="SUPFAM" id="SSF48371">
    <property type="entry name" value="ARM repeat"/>
    <property type="match status" value="1"/>
</dbReference>
<reference evidence="7 8" key="1">
    <citation type="submission" date="2024-02" db="EMBL/GenBank/DDBJ databases">
        <authorList>
            <person name="Chen Y."/>
            <person name="Shah S."/>
            <person name="Dougan E. K."/>
            <person name="Thang M."/>
            <person name="Chan C."/>
        </authorList>
    </citation>
    <scope>NUCLEOTIDE SEQUENCE [LARGE SCALE GENOMIC DNA]</scope>
</reference>
<evidence type="ECO:0000259" key="6">
    <source>
        <dbReference type="Pfam" id="PF25574"/>
    </source>
</evidence>
<dbReference type="InterPro" id="IPR011989">
    <property type="entry name" value="ARM-like"/>
</dbReference>
<keyword evidence="2" id="KW-0813">Transport</keyword>
<sequence length="795" mass="85637">MALPELLLRCLSSGDSRQDAEMQVLQLQKQDSAGLALACAQILGDVNMSIEIRHLAACLLKNQLPGVARPETLSTLQMAILQAFECLHLCPTAALCAARLATRGKAWPQLGPQLLALGQRGLAEEALKVMSILAEEGYHDSVEDMTEAALTSLRSGTLPIRLAALQALTSLSHVAQAKAAVLAAALQAGEKPELRCRVWGLLEACVEGCYNILSLADLDKLMVITQISVAEDPDEVVAEALHVWEALAAQGLQRGGVFEEVAPVLPKVLVPLVLNTLERKQLGWQEEDSSLGLQESACQCLMAMSEALADRILETILAFLRMAFASEEPWQRRAAFLAFGAVQEGPAAQTLQPMIHKMLPLLLEALKAPDTEASAAAWALGRVLERNPASVPDEAQASLFELAIVRLREPALAEQLCYCLEEIADQQAAVLEPMLFGRVVEALLSGATEVEEESRAHLALFGCLLDILGRAGEDCLEQMELVLQEVMRRLQLNLAHGRPGAHSLFRSLRVLFFRLGPRATPRAEQIGELLKRSLSLDATEEEALRVIGSLALLTNTQACLQALGPFLLKALQQPEIPCACKAATQAIAQLAKAVGEAASCILLPAADALVPLLAVHPLWATRCLAAIFQVLGARTPRLPELLTSMRSALTRILEDNGQVAHTDLPGRGPRLRRAWISERTAIKDGRESGREALLEAVLSAHESLLRCSRSQGMPLGVPLADAWLLSLLPHCQTSCAKRTALLMLAHLAEEMPGDLRAFLAADGHARACVLELATVGAAAANKAQREAAEKLRKVL</sequence>
<keyword evidence="5" id="KW-0653">Protein transport</keyword>
<proteinExistence type="predicted"/>
<evidence type="ECO:0000256" key="2">
    <source>
        <dbReference type="ARBA" id="ARBA00022448"/>
    </source>
</evidence>
<evidence type="ECO:0000256" key="3">
    <source>
        <dbReference type="ARBA" id="ARBA00022490"/>
    </source>
</evidence>
<evidence type="ECO:0000313" key="7">
    <source>
        <dbReference type="EMBL" id="CAK9029098.1"/>
    </source>
</evidence>
<dbReference type="Pfam" id="PF25574">
    <property type="entry name" value="TPR_IMB1"/>
    <property type="match status" value="1"/>
</dbReference>
<evidence type="ECO:0000256" key="1">
    <source>
        <dbReference type="ARBA" id="ARBA00004496"/>
    </source>
</evidence>
<dbReference type="EMBL" id="CAXAMN010009557">
    <property type="protein sequence ID" value="CAK9029098.1"/>
    <property type="molecule type" value="Genomic_DNA"/>
</dbReference>
<keyword evidence="8" id="KW-1185">Reference proteome</keyword>
<name>A0ABP0KQC6_9DINO</name>
<keyword evidence="4" id="KW-0677">Repeat</keyword>
<comment type="caution">
    <text evidence="7">The sequence shown here is derived from an EMBL/GenBank/DDBJ whole genome shotgun (WGS) entry which is preliminary data.</text>
</comment>
<feature type="domain" description="Importin subunit beta-1/Transportin-1-like TPR repeats" evidence="6">
    <location>
        <begin position="411"/>
        <end position="598"/>
    </location>
</feature>
<evidence type="ECO:0000313" key="8">
    <source>
        <dbReference type="Proteomes" id="UP001642484"/>
    </source>
</evidence>
<dbReference type="Gene3D" id="1.25.10.10">
    <property type="entry name" value="Leucine-rich Repeat Variant"/>
    <property type="match status" value="1"/>
</dbReference>
<dbReference type="InterPro" id="IPR058584">
    <property type="entry name" value="IMB1_TNPO1-like_TPR"/>
</dbReference>
<dbReference type="PANTHER" id="PTHR10527">
    <property type="entry name" value="IMPORTIN BETA"/>
    <property type="match status" value="1"/>
</dbReference>
<dbReference type="InterPro" id="IPR016024">
    <property type="entry name" value="ARM-type_fold"/>
</dbReference>
<dbReference type="Proteomes" id="UP001642484">
    <property type="component" value="Unassembled WGS sequence"/>
</dbReference>
<organism evidence="7 8">
    <name type="scientific">Durusdinium trenchii</name>
    <dbReference type="NCBI Taxonomy" id="1381693"/>
    <lineage>
        <taxon>Eukaryota</taxon>
        <taxon>Sar</taxon>
        <taxon>Alveolata</taxon>
        <taxon>Dinophyceae</taxon>
        <taxon>Suessiales</taxon>
        <taxon>Symbiodiniaceae</taxon>
        <taxon>Durusdinium</taxon>
    </lineage>
</organism>
<protein>
    <recommendedName>
        <fullName evidence="6">Importin subunit beta-1/Transportin-1-like TPR repeats domain-containing protein</fullName>
    </recommendedName>
</protein>
<dbReference type="Pfam" id="PF13513">
    <property type="entry name" value="HEAT_EZ"/>
    <property type="match status" value="1"/>
</dbReference>
<evidence type="ECO:0000256" key="5">
    <source>
        <dbReference type="ARBA" id="ARBA00022927"/>
    </source>
</evidence>
<accession>A0ABP0KQC6</accession>
<comment type="subcellular location">
    <subcellularLocation>
        <location evidence="1">Cytoplasm</location>
    </subcellularLocation>
</comment>
<dbReference type="InterPro" id="IPR040122">
    <property type="entry name" value="Importin_beta"/>
</dbReference>
<gene>
    <name evidence="7" type="ORF">CCMP2556_LOCUS17353</name>
</gene>